<name>A0A0D1Y3X1_ANEMI</name>
<gene>
    <name evidence="1" type="ORF">AF333_00445</name>
    <name evidence="2" type="ORF">SAMN04487909_105198</name>
</gene>
<sequence length="140" mass="16026">METLTRKHYPLGAKRPDLLRTPSGKSYDELTLDAALSGQIKASDLRISSETLQMHAQICDSLGKVQQAKNFRRAAELIRIADSRILEIYNALRPRRSTKEELLTIADELETQYQALENAALVREAADVYEKRKLLRREEE</sequence>
<dbReference type="InterPro" id="IPR003207">
    <property type="entry name" value="Ppandiol/glycerol_DeHydtase_su"/>
</dbReference>
<reference evidence="2 4" key="2">
    <citation type="submission" date="2016-10" db="EMBL/GenBank/DDBJ databases">
        <authorList>
            <person name="de Groot N.N."/>
        </authorList>
    </citation>
    <scope>NUCLEOTIDE SEQUENCE [LARGE SCALE GENOMIC DNA]</scope>
    <source>
        <strain evidence="2 4">DSM 2895</strain>
    </source>
</reference>
<dbReference type="EMBL" id="LGUG01000002">
    <property type="protein sequence ID" value="KON99245.1"/>
    <property type="molecule type" value="Genomic_DNA"/>
</dbReference>
<reference evidence="1 3" key="1">
    <citation type="submission" date="2015-07" db="EMBL/GenBank/DDBJ databases">
        <title>Fjat-14205 dsm 2895.</title>
        <authorList>
            <person name="Liu B."/>
            <person name="Wang J."/>
            <person name="Zhu Y."/>
            <person name="Liu G."/>
            <person name="Chen Q."/>
            <person name="Chen Z."/>
            <person name="Lan J."/>
            <person name="Che J."/>
            <person name="Ge C."/>
            <person name="Shi H."/>
            <person name="Pan Z."/>
            <person name="Liu X."/>
        </authorList>
    </citation>
    <scope>NUCLEOTIDE SEQUENCE [LARGE SCALE GENOMIC DNA]</scope>
    <source>
        <strain evidence="1 3">DSM 2895</strain>
    </source>
</reference>
<evidence type="ECO:0000313" key="2">
    <source>
        <dbReference type="EMBL" id="SDI58594.1"/>
    </source>
</evidence>
<dbReference type="PIRSF" id="PIRSF018505">
    <property type="entry name" value="Prpndl_dhdrts_sm"/>
    <property type="match status" value="1"/>
</dbReference>
<dbReference type="SUPFAM" id="SSF47148">
    <property type="entry name" value="Diol dehydratase, gamma subunit"/>
    <property type="match status" value="1"/>
</dbReference>
<dbReference type="RefSeq" id="WP_043063873.1">
    <property type="nucleotide sequence ID" value="NZ_BJOA01000074.1"/>
</dbReference>
<dbReference type="STRING" id="47500.AF333_00445"/>
<dbReference type="EMBL" id="FNED01000005">
    <property type="protein sequence ID" value="SDI58594.1"/>
    <property type="molecule type" value="Genomic_DNA"/>
</dbReference>
<dbReference type="GeneID" id="42303685"/>
<dbReference type="NCBIfam" id="NF011972">
    <property type="entry name" value="PRK15443.1-3"/>
    <property type="match status" value="1"/>
</dbReference>
<accession>A0A0D1Y3X1</accession>
<evidence type="ECO:0000313" key="3">
    <source>
        <dbReference type="Proteomes" id="UP000037269"/>
    </source>
</evidence>
<dbReference type="OrthoDB" id="3732589at2"/>
<evidence type="ECO:0000313" key="4">
    <source>
        <dbReference type="Proteomes" id="UP000182836"/>
    </source>
</evidence>
<dbReference type="Proteomes" id="UP000182836">
    <property type="component" value="Unassembled WGS sequence"/>
</dbReference>
<dbReference type="AlphaFoldDB" id="A0A0D1Y3X1"/>
<keyword evidence="3" id="KW-1185">Reference proteome</keyword>
<dbReference type="PATRIC" id="fig|47500.8.peg.1288"/>
<proteinExistence type="predicted"/>
<organism evidence="1 3">
    <name type="scientific">Aneurinibacillus migulanus</name>
    <name type="common">Bacillus migulanus</name>
    <dbReference type="NCBI Taxonomy" id="47500"/>
    <lineage>
        <taxon>Bacteria</taxon>
        <taxon>Bacillati</taxon>
        <taxon>Bacillota</taxon>
        <taxon>Bacilli</taxon>
        <taxon>Bacillales</taxon>
        <taxon>Paenibacillaceae</taxon>
        <taxon>Aneurinibacillus group</taxon>
        <taxon>Aneurinibacillus</taxon>
    </lineage>
</organism>
<dbReference type="Pfam" id="PF02287">
    <property type="entry name" value="Dehydratase_SU"/>
    <property type="match status" value="1"/>
</dbReference>
<dbReference type="Proteomes" id="UP000037269">
    <property type="component" value="Unassembled WGS sequence"/>
</dbReference>
<dbReference type="Gene3D" id="1.10.1510.20">
    <property type="entry name" value="Propanediol/glycerol dehydratase, small subunit"/>
    <property type="match status" value="1"/>
</dbReference>
<evidence type="ECO:0000313" key="1">
    <source>
        <dbReference type="EMBL" id="KON99245.1"/>
    </source>
</evidence>
<dbReference type="InterPro" id="IPR036091">
    <property type="entry name" value="Prodiol/glycerol_DeHase__sf_su"/>
</dbReference>
<protein>
    <submittedName>
        <fullName evidence="1">Glycerol dehydrogenase</fullName>
    </submittedName>
    <submittedName>
        <fullName evidence="2">Propanediol dehydratase small subunit</fullName>
    </submittedName>
</protein>